<comment type="caution">
    <text evidence="1">The sequence shown here is derived from an EMBL/GenBank/DDBJ whole genome shotgun (WGS) entry which is preliminary data.</text>
</comment>
<proteinExistence type="predicted"/>
<sequence length="64" mass="7310">MQLPVLTAQRQLSQFLNFQESLALHIDKFHGEVLKGLKYFESLQICQNGLRNLETTGVAVHQLD</sequence>
<gene>
    <name evidence="1" type="ORF">SDC9_105202</name>
</gene>
<evidence type="ECO:0000313" key="1">
    <source>
        <dbReference type="EMBL" id="MPM58371.1"/>
    </source>
</evidence>
<dbReference type="EMBL" id="VSSQ01016731">
    <property type="protein sequence ID" value="MPM58371.1"/>
    <property type="molecule type" value="Genomic_DNA"/>
</dbReference>
<protein>
    <submittedName>
        <fullName evidence="1">Uncharacterized protein</fullName>
    </submittedName>
</protein>
<dbReference type="AlphaFoldDB" id="A0A645B1C7"/>
<accession>A0A645B1C7</accession>
<name>A0A645B1C7_9ZZZZ</name>
<organism evidence="1">
    <name type="scientific">bioreactor metagenome</name>
    <dbReference type="NCBI Taxonomy" id="1076179"/>
    <lineage>
        <taxon>unclassified sequences</taxon>
        <taxon>metagenomes</taxon>
        <taxon>ecological metagenomes</taxon>
    </lineage>
</organism>
<reference evidence="1" key="1">
    <citation type="submission" date="2019-08" db="EMBL/GenBank/DDBJ databases">
        <authorList>
            <person name="Kucharzyk K."/>
            <person name="Murdoch R.W."/>
            <person name="Higgins S."/>
            <person name="Loffler F."/>
        </authorList>
    </citation>
    <scope>NUCLEOTIDE SEQUENCE</scope>
</reference>